<dbReference type="KEGG" id="orn:DV701_09935"/>
<organism evidence="2 3">
    <name type="scientific">Ornithinimicrobium avium</name>
    <dbReference type="NCBI Taxonomy" id="2283195"/>
    <lineage>
        <taxon>Bacteria</taxon>
        <taxon>Bacillati</taxon>
        <taxon>Actinomycetota</taxon>
        <taxon>Actinomycetes</taxon>
        <taxon>Micrococcales</taxon>
        <taxon>Ornithinimicrobiaceae</taxon>
        <taxon>Ornithinimicrobium</taxon>
    </lineage>
</organism>
<dbReference type="EMBL" id="CP031229">
    <property type="protein sequence ID" value="AXH96396.1"/>
    <property type="molecule type" value="Genomic_DNA"/>
</dbReference>
<keyword evidence="3" id="KW-1185">Reference proteome</keyword>
<reference evidence="2 3" key="1">
    <citation type="submission" date="2018-07" db="EMBL/GenBank/DDBJ databases">
        <title>Complete genome sequencing of Ornithinimicrobium sp. AMA3305.</title>
        <authorList>
            <person name="Bae J.-W."/>
        </authorList>
    </citation>
    <scope>NUCLEOTIDE SEQUENCE [LARGE SCALE GENOMIC DNA]</scope>
    <source>
        <strain evidence="2 3">AMA3305</strain>
    </source>
</reference>
<dbReference type="SUPFAM" id="SSF81853">
    <property type="entry name" value="Family 10 polysaccharide lyase"/>
    <property type="match status" value="1"/>
</dbReference>
<evidence type="ECO:0000256" key="1">
    <source>
        <dbReference type="SAM" id="MobiDB-lite"/>
    </source>
</evidence>
<dbReference type="Gene3D" id="1.50.10.20">
    <property type="match status" value="1"/>
</dbReference>
<dbReference type="RefSeq" id="WP_114928161.1">
    <property type="nucleotide sequence ID" value="NZ_CP031229.1"/>
</dbReference>
<sequence>MTGNMVDPATGVPPADRPPGTGAAHLVPLAVEGLQRMWRQEHEAFAQTVRLVPGPTGPWLRPEGHNPRYTAIVALGASRLPEEQQRQALRGRRAADLVEELVDRAPAEDGAAALTAWAAGEVLGTVPEPLLGRLAALVEERAVDTVVLAWALTASTTPTQHGSDGRLAGLRRAARRRLLEARGEGGTFPHRIPADSQPRLRRHVGSFADQIYPVQALTRVAMLDEDDAALAAAVGTADHLVALQGRHGEWWWHYHHPHGGVVERFPVYSVHQHGMAPMALTELGALTSRRYDAAVERGVGWLRTHPQTVVELVDPRHAMIWRKVGRREPGKLVRGLAATATTAGVTLPTEHVDRAFPAGVVDHECRPYELGWLLYAWAGLPDQPPAGGAP</sequence>
<gene>
    <name evidence="2" type="ORF">DV701_09935</name>
</gene>
<accession>A0A345NMY8</accession>
<protein>
    <submittedName>
        <fullName evidence="2">Uncharacterized protein</fullName>
    </submittedName>
</protein>
<evidence type="ECO:0000313" key="2">
    <source>
        <dbReference type="EMBL" id="AXH96396.1"/>
    </source>
</evidence>
<dbReference type="Proteomes" id="UP000253790">
    <property type="component" value="Chromosome"/>
</dbReference>
<proteinExistence type="predicted"/>
<dbReference type="OrthoDB" id="7254827at2"/>
<dbReference type="AlphaFoldDB" id="A0A345NMY8"/>
<name>A0A345NMY8_9MICO</name>
<feature type="region of interest" description="Disordered" evidence="1">
    <location>
        <begin position="1"/>
        <end position="23"/>
    </location>
</feature>
<evidence type="ECO:0000313" key="3">
    <source>
        <dbReference type="Proteomes" id="UP000253790"/>
    </source>
</evidence>